<dbReference type="EMBL" id="CABD030005221">
    <property type="status" value="NOT_ANNOTATED_CDS"/>
    <property type="molecule type" value="Genomic_DNA"/>
</dbReference>
<accession>A0A2I2YHZ2</accession>
<proteinExistence type="predicted"/>
<dbReference type="PANTHER" id="PTHR13817:SF49">
    <property type="entry name" value="MYOSIN-BINDING PROTEIN H"/>
    <property type="match status" value="1"/>
</dbReference>
<keyword evidence="9" id="KW-1185">Reference proteome</keyword>
<evidence type="ECO:0000256" key="5">
    <source>
        <dbReference type="ARBA" id="ARBA00023319"/>
    </source>
</evidence>
<feature type="region of interest" description="Disordered" evidence="6">
    <location>
        <begin position="1"/>
        <end position="47"/>
    </location>
</feature>
<feature type="domain" description="Ig-like" evidence="7">
    <location>
        <begin position="238"/>
        <end position="335"/>
    </location>
</feature>
<dbReference type="InterPro" id="IPR050964">
    <property type="entry name" value="Striated_Muscle_Regulatory"/>
</dbReference>
<dbReference type="Pfam" id="PF07679">
    <property type="entry name" value="I-set"/>
    <property type="match status" value="2"/>
</dbReference>
<dbReference type="Gene3D" id="2.60.40.10">
    <property type="entry name" value="Immunoglobulins"/>
    <property type="match status" value="3"/>
</dbReference>
<evidence type="ECO:0000313" key="8">
    <source>
        <dbReference type="Ensembl" id="ENSGGOP00000034551.1"/>
    </source>
</evidence>
<dbReference type="SUPFAM" id="SSF48726">
    <property type="entry name" value="Immunoglobulin"/>
    <property type="match status" value="2"/>
</dbReference>
<dbReference type="PROSITE" id="PS50835">
    <property type="entry name" value="IG_LIKE"/>
    <property type="match status" value="1"/>
</dbReference>
<dbReference type="GO" id="GO:0032982">
    <property type="term" value="C:myosin filament"/>
    <property type="evidence" value="ECO:0007669"/>
    <property type="project" value="UniProtKB-KW"/>
</dbReference>
<dbReference type="InterPro" id="IPR036179">
    <property type="entry name" value="Ig-like_dom_sf"/>
</dbReference>
<keyword evidence="5" id="KW-0393">Immunoglobulin domain</keyword>
<evidence type="ECO:0000313" key="9">
    <source>
        <dbReference type="Proteomes" id="UP000001519"/>
    </source>
</evidence>
<dbReference type="Bgee" id="ENSGGOG00000005271">
    <property type="expression patterns" value="Expressed in testis and 3 other cell types or tissues"/>
</dbReference>
<dbReference type="PANTHER" id="PTHR13817">
    <property type="entry name" value="TITIN"/>
    <property type="match status" value="1"/>
</dbReference>
<dbReference type="FunFam" id="2.60.40.10:FF:000557">
    <property type="entry name" value="Myosin binding protein Ha"/>
    <property type="match status" value="1"/>
</dbReference>
<gene>
    <name evidence="8" type="primary">MYBPHL</name>
</gene>
<dbReference type="InterPro" id="IPR003599">
    <property type="entry name" value="Ig_sub"/>
</dbReference>
<reference evidence="8 9" key="2">
    <citation type="journal article" date="2012" name="Nature">
        <title>Insights into hominid evolution from the gorilla genome sequence.</title>
        <authorList>
            <person name="Scally A."/>
            <person name="Dutheil J.Y."/>
            <person name="Hillier L.W."/>
            <person name="Jordan G.E."/>
            <person name="Goodhead I."/>
            <person name="Herrero J."/>
            <person name="Hobolth A."/>
            <person name="Lappalainen T."/>
            <person name="Mailund T."/>
            <person name="Marques-Bonet T."/>
            <person name="McCarthy S."/>
            <person name="Montgomery S.H."/>
            <person name="Schwalie P.C."/>
            <person name="Tang Y.A."/>
            <person name="Ward M.C."/>
            <person name="Xue Y."/>
            <person name="Yngvadottir B."/>
            <person name="Alkan C."/>
            <person name="Andersen L.N."/>
            <person name="Ayub Q."/>
            <person name="Ball E.V."/>
            <person name="Beal K."/>
            <person name="Bradley B.J."/>
            <person name="Chen Y."/>
            <person name="Clee C.M."/>
            <person name="Fitzgerald S."/>
            <person name="Graves T.A."/>
            <person name="Gu Y."/>
            <person name="Heath P."/>
            <person name="Heger A."/>
            <person name="Karakoc E."/>
            <person name="Kolb-Kokocinski A."/>
            <person name="Laird G.K."/>
            <person name="Lunter G."/>
            <person name="Meader S."/>
            <person name="Mort M."/>
            <person name="Mullikin J.C."/>
            <person name="Munch K."/>
            <person name="O'Connor T.D."/>
            <person name="Phillips A.D."/>
            <person name="Prado-Martinez J."/>
            <person name="Rogers A.S."/>
            <person name="Sajjadian S."/>
            <person name="Schmidt D."/>
            <person name="Shaw K."/>
            <person name="Simpson J.T."/>
            <person name="Stenson P.D."/>
            <person name="Turner D.J."/>
            <person name="Vigilant L."/>
            <person name="Vilella A.J."/>
            <person name="Whitener W."/>
            <person name="Zhu B."/>
            <person name="Cooper D.N."/>
            <person name="de Jong P."/>
            <person name="Dermitzakis E.T."/>
            <person name="Eichler E.E."/>
            <person name="Flicek P."/>
            <person name="Goldman N."/>
            <person name="Mundy N.I."/>
            <person name="Ning Z."/>
            <person name="Odom D.T."/>
            <person name="Ponting C.P."/>
            <person name="Quail M.A."/>
            <person name="Ryder O.A."/>
            <person name="Searle S.M."/>
            <person name="Warren W.C."/>
            <person name="Wilson R.K."/>
            <person name="Schierup M.H."/>
            <person name="Rogers J."/>
            <person name="Tyler-Smith C."/>
            <person name="Durbin R."/>
        </authorList>
    </citation>
    <scope>NUCLEOTIDE SEQUENCE [LARGE SCALE GENOMIC DNA]</scope>
</reference>
<dbReference type="InterPro" id="IPR013098">
    <property type="entry name" value="Ig_I-set"/>
</dbReference>
<dbReference type="InterPro" id="IPR036116">
    <property type="entry name" value="FN3_sf"/>
</dbReference>
<sequence>MEAATAPEVAAGSKLKVKEASPADAEPPQASPGQGAGSPTPQLLPPIEEHPKIWLPRTLRQTYIRKVGDTVNLLIPFQGKPKPQAIWTHDGCALDTRRVSVRNGERDSILFIREAQRADSGRYQLRVQLGGLEATATIDILVIERPGPPQSIKLVDVWGFSATLEWTPPQDTGNTALLGYTVQKADTKSGVRPAGKEGGWKRACWDRPLVAPHGVADFWHHVRPRSCGSRCWSTITAPAASSLTSSSATPMPSESLLKTSADSVKQPPSPQTSPTSRKQPKIIWLKNKMDIQGNPKYRALTHLGICSLEIRKPGPFDGGIYTCKAVNPLGEASVDCRVDVKGKGKRRTSALGCQSPPLSTGGRVREQRRKPRWR</sequence>
<dbReference type="CDD" id="cd00096">
    <property type="entry name" value="Ig"/>
    <property type="match status" value="1"/>
</dbReference>
<dbReference type="InterPro" id="IPR003961">
    <property type="entry name" value="FN3_dom"/>
</dbReference>
<protein>
    <submittedName>
        <fullName evidence="8">Myosin binding protein H like</fullName>
    </submittedName>
</protein>
<keyword evidence="1" id="KW-0787">Thick filament</keyword>
<feature type="region of interest" description="Disordered" evidence="6">
    <location>
        <begin position="242"/>
        <end position="281"/>
    </location>
</feature>
<keyword evidence="3" id="KW-0130">Cell adhesion</keyword>
<dbReference type="Ensembl" id="ENSGGOT00000045979.1">
    <property type="protein sequence ID" value="ENSGGOP00000034551.1"/>
    <property type="gene ID" value="ENSGGOG00000005271.3"/>
</dbReference>
<organism evidence="8 9">
    <name type="scientific">Gorilla gorilla gorilla</name>
    <name type="common">Western lowland gorilla</name>
    <dbReference type="NCBI Taxonomy" id="9595"/>
    <lineage>
        <taxon>Eukaryota</taxon>
        <taxon>Metazoa</taxon>
        <taxon>Chordata</taxon>
        <taxon>Craniata</taxon>
        <taxon>Vertebrata</taxon>
        <taxon>Euteleostomi</taxon>
        <taxon>Mammalia</taxon>
        <taxon>Eutheria</taxon>
        <taxon>Euarchontoglires</taxon>
        <taxon>Primates</taxon>
        <taxon>Haplorrhini</taxon>
        <taxon>Catarrhini</taxon>
        <taxon>Hominidae</taxon>
        <taxon>Gorilla</taxon>
    </lineage>
</organism>
<dbReference type="GeneTree" id="ENSGT00940000162165"/>
<feature type="compositionally biased region" description="Low complexity" evidence="6">
    <location>
        <begin position="242"/>
        <end position="253"/>
    </location>
</feature>
<dbReference type="FunFam" id="2.60.40.10:FF:000031">
    <property type="entry name" value="Myosin-binding protein C, slow type"/>
    <property type="match status" value="1"/>
</dbReference>
<dbReference type="AlphaFoldDB" id="A0A2I2YHZ2"/>
<keyword evidence="4" id="KW-0514">Muscle protein</keyword>
<evidence type="ECO:0000256" key="1">
    <source>
        <dbReference type="ARBA" id="ARBA00022433"/>
    </source>
</evidence>
<evidence type="ECO:0000259" key="7">
    <source>
        <dbReference type="PROSITE" id="PS50835"/>
    </source>
</evidence>
<evidence type="ECO:0000256" key="4">
    <source>
        <dbReference type="ARBA" id="ARBA00023179"/>
    </source>
</evidence>
<dbReference type="Proteomes" id="UP000001519">
    <property type="component" value="Chromosome 1"/>
</dbReference>
<dbReference type="SUPFAM" id="SSF49265">
    <property type="entry name" value="Fibronectin type III"/>
    <property type="match status" value="1"/>
</dbReference>
<reference evidence="9" key="1">
    <citation type="submission" date="2011-05" db="EMBL/GenBank/DDBJ databases">
        <title>Insights into the evolution of the great apes provided by the gorilla genome.</title>
        <authorList>
            <person name="Scally A."/>
        </authorList>
    </citation>
    <scope>NUCLEOTIDE SEQUENCE [LARGE SCALE GENOMIC DNA]</scope>
</reference>
<evidence type="ECO:0000256" key="6">
    <source>
        <dbReference type="SAM" id="MobiDB-lite"/>
    </source>
</evidence>
<dbReference type="CDD" id="cd00063">
    <property type="entry name" value="FN3"/>
    <property type="match status" value="1"/>
</dbReference>
<reference evidence="8" key="3">
    <citation type="submission" date="2025-08" db="UniProtKB">
        <authorList>
            <consortium name="Ensembl"/>
        </authorList>
    </citation>
    <scope>IDENTIFICATION</scope>
</reference>
<evidence type="ECO:0000256" key="3">
    <source>
        <dbReference type="ARBA" id="ARBA00022889"/>
    </source>
</evidence>
<name>A0A2I2YHZ2_GORGO</name>
<dbReference type="SMART" id="SM00409">
    <property type="entry name" value="IG"/>
    <property type="match status" value="2"/>
</dbReference>
<dbReference type="InterPro" id="IPR013783">
    <property type="entry name" value="Ig-like_fold"/>
</dbReference>
<evidence type="ECO:0000256" key="2">
    <source>
        <dbReference type="ARBA" id="ARBA00022737"/>
    </source>
</evidence>
<dbReference type="InterPro" id="IPR007110">
    <property type="entry name" value="Ig-like_dom"/>
</dbReference>
<dbReference type="GO" id="GO:0007155">
    <property type="term" value="P:cell adhesion"/>
    <property type="evidence" value="ECO:0007669"/>
    <property type="project" value="UniProtKB-KW"/>
</dbReference>
<feature type="region of interest" description="Disordered" evidence="6">
    <location>
        <begin position="347"/>
        <end position="374"/>
    </location>
</feature>
<keyword evidence="2" id="KW-0677">Repeat</keyword>
<reference evidence="8" key="4">
    <citation type="submission" date="2025-09" db="UniProtKB">
        <authorList>
            <consortium name="Ensembl"/>
        </authorList>
    </citation>
    <scope>IDENTIFICATION</scope>
</reference>